<dbReference type="InterPro" id="IPR023404">
    <property type="entry name" value="rSAM_horseshoe"/>
</dbReference>
<name>A0A1D8GCB6_9FIRM</name>
<proteinExistence type="inferred from homology"/>
<dbReference type="NCBIfam" id="TIGR00539">
    <property type="entry name" value="hemN_rel"/>
    <property type="match status" value="1"/>
</dbReference>
<dbReference type="Proteomes" id="UP000095743">
    <property type="component" value="Chromosome"/>
</dbReference>
<dbReference type="GO" id="GO:0004109">
    <property type="term" value="F:coproporphyrinogen oxidase activity"/>
    <property type="evidence" value="ECO:0007669"/>
    <property type="project" value="InterPro"/>
</dbReference>
<dbReference type="PANTHER" id="PTHR13932:SF5">
    <property type="entry name" value="RADICAL S-ADENOSYL METHIONINE DOMAIN-CONTAINING PROTEIN 1, MITOCHONDRIAL"/>
    <property type="match status" value="1"/>
</dbReference>
<dbReference type="PANTHER" id="PTHR13932">
    <property type="entry name" value="COPROPORPHYRINIGEN III OXIDASE"/>
    <property type="match status" value="1"/>
</dbReference>
<organism evidence="5 6">
    <name type="scientific">Geosporobacter ferrireducens</name>
    <dbReference type="NCBI Taxonomy" id="1424294"/>
    <lineage>
        <taxon>Bacteria</taxon>
        <taxon>Bacillati</taxon>
        <taxon>Bacillota</taxon>
        <taxon>Clostridia</taxon>
        <taxon>Peptostreptococcales</taxon>
        <taxon>Thermotaleaceae</taxon>
        <taxon>Geosporobacter</taxon>
    </lineage>
</organism>
<keyword evidence="3" id="KW-0143">Chaperone</keyword>
<evidence type="ECO:0000313" key="5">
    <source>
        <dbReference type="EMBL" id="AOT68536.1"/>
    </source>
</evidence>
<keyword evidence="3" id="KW-0411">Iron-sulfur</keyword>
<dbReference type="EMBL" id="CP017269">
    <property type="protein sequence ID" value="AOT68536.1"/>
    <property type="molecule type" value="Genomic_DNA"/>
</dbReference>
<dbReference type="SMART" id="SM00729">
    <property type="entry name" value="Elp3"/>
    <property type="match status" value="1"/>
</dbReference>
<keyword evidence="3" id="KW-0004">4Fe-4S</keyword>
<comment type="similarity">
    <text evidence="1">Belongs to the anaerobic coproporphyrinogen-III oxidase family. HemW subfamily.</text>
</comment>
<dbReference type="InterPro" id="IPR058240">
    <property type="entry name" value="rSAM_sf"/>
</dbReference>
<keyword evidence="3" id="KW-0408">Iron</keyword>
<dbReference type="InterPro" id="IPR007197">
    <property type="entry name" value="rSAM"/>
</dbReference>
<reference evidence="5 6" key="1">
    <citation type="submission" date="2016-09" db="EMBL/GenBank/DDBJ databases">
        <title>Genomic analysis reveals versatility of anaerobic energy metabolism of Geosporobacter ferrireducens IRF9 of phylum Firmicutes.</title>
        <authorList>
            <person name="Kim S.-J."/>
        </authorList>
    </citation>
    <scope>NUCLEOTIDE SEQUENCE [LARGE SCALE GENOMIC DNA]</scope>
    <source>
        <strain evidence="5 6">IRF9</strain>
    </source>
</reference>
<dbReference type="PROSITE" id="PS51918">
    <property type="entry name" value="RADICAL_SAM"/>
    <property type="match status" value="1"/>
</dbReference>
<gene>
    <name evidence="5" type="ORF">Gferi_02365</name>
</gene>
<evidence type="ECO:0000313" key="6">
    <source>
        <dbReference type="Proteomes" id="UP000095743"/>
    </source>
</evidence>
<dbReference type="CDD" id="cd01335">
    <property type="entry name" value="Radical_SAM"/>
    <property type="match status" value="1"/>
</dbReference>
<dbReference type="InterPro" id="IPR006638">
    <property type="entry name" value="Elp3/MiaA/NifB-like_rSAM"/>
</dbReference>
<evidence type="ECO:0000259" key="4">
    <source>
        <dbReference type="PROSITE" id="PS51918"/>
    </source>
</evidence>
<keyword evidence="6" id="KW-1185">Reference proteome</keyword>
<keyword evidence="3" id="KW-0963">Cytoplasm</keyword>
<dbReference type="GO" id="GO:0005737">
    <property type="term" value="C:cytoplasm"/>
    <property type="evidence" value="ECO:0007669"/>
    <property type="project" value="UniProtKB-SubCell"/>
</dbReference>
<evidence type="ECO:0000256" key="2">
    <source>
        <dbReference type="ARBA" id="ARBA00017228"/>
    </source>
</evidence>
<dbReference type="InterPro" id="IPR004559">
    <property type="entry name" value="HemW-like"/>
</dbReference>
<evidence type="ECO:0000256" key="1">
    <source>
        <dbReference type="ARBA" id="ARBA00006100"/>
    </source>
</evidence>
<dbReference type="InterPro" id="IPR010723">
    <property type="entry name" value="HemN_C"/>
</dbReference>
<dbReference type="GO" id="GO:0046872">
    <property type="term" value="F:metal ion binding"/>
    <property type="evidence" value="ECO:0007669"/>
    <property type="project" value="UniProtKB-UniRule"/>
</dbReference>
<dbReference type="AlphaFoldDB" id="A0A1D8GCB6"/>
<dbReference type="GO" id="GO:0051539">
    <property type="term" value="F:4 iron, 4 sulfur cluster binding"/>
    <property type="evidence" value="ECO:0007669"/>
    <property type="project" value="UniProtKB-UniRule"/>
</dbReference>
<dbReference type="Pfam" id="PF04055">
    <property type="entry name" value="Radical_SAM"/>
    <property type="match status" value="1"/>
</dbReference>
<keyword evidence="3" id="KW-0479">Metal-binding</keyword>
<dbReference type="STRING" id="1424294.Gferi_02365"/>
<dbReference type="InterPro" id="IPR034505">
    <property type="entry name" value="Coproporphyrinogen-III_oxidase"/>
</dbReference>
<evidence type="ECO:0000256" key="3">
    <source>
        <dbReference type="RuleBase" id="RU364116"/>
    </source>
</evidence>
<keyword evidence="3" id="KW-0349">Heme</keyword>
<comment type="subcellular location">
    <subcellularLocation>
        <location evidence="3">Cytoplasm</location>
    </subcellularLocation>
</comment>
<comment type="function">
    <text evidence="3">Probably acts as a heme chaperone, transferring heme to an unknown acceptor. Binds one molecule of heme per monomer, possibly covalently. Binds 1 [4Fe-4S] cluster. The cluster is coordinated with 3 cysteines and an exchangeable S-adenosyl-L-methionine.</text>
</comment>
<dbReference type="OrthoDB" id="9808022at2"/>
<dbReference type="SFLD" id="SFLDF00288">
    <property type="entry name" value="HemN-like__clustered_with_nucl"/>
    <property type="match status" value="1"/>
</dbReference>
<keyword evidence="3" id="KW-0949">S-adenosyl-L-methionine</keyword>
<dbReference type="KEGG" id="gfe:Gferi_02365"/>
<dbReference type="Gene3D" id="3.80.30.20">
    <property type="entry name" value="tm_1862 like domain"/>
    <property type="match status" value="1"/>
</dbReference>
<dbReference type="SFLD" id="SFLDG01082">
    <property type="entry name" value="B12-binding_domain_containing"/>
    <property type="match status" value="1"/>
</dbReference>
<sequence length="379" mass="44337">MREIGLYIHIPFCKQKCAYCDFVSFEGRNTERDEYIAALVGELESWHNPLKDYQVQTVFFGGGTPSLLSIPQLDFILEGIHRYFKLKASPEITIEANPGTLDKEKLTYYRQSGINRLSIGLQAWQDELLRTLGRIHTRKEFLENYYAARDAGFENISVDLMFGLPNQCFQDWKETLQQVLYLKPDHISTYSLKVEEGTPFDRLYEQGKLILPDEELERAMYHYTITVLAQHDYRHYEISNFALNGKESIHNKIYWKNEEYIGIGVGSHSSFNKVRFSNTADINKYRELIESQKNPMVEQEKISIEEEMSETMFLGLRMMAGIDLDRFQRRYQVDAREKYEKQITDFIKQGLLTMAGDKLRLTQRGIDVSNRVFASFLPE</sequence>
<accession>A0A1D8GCB6</accession>
<protein>
    <recommendedName>
        <fullName evidence="2 3">Heme chaperone HemW</fullName>
    </recommendedName>
</protein>
<dbReference type="SFLD" id="SFLDG01065">
    <property type="entry name" value="anaerobic_coproporphyrinogen-I"/>
    <property type="match status" value="1"/>
</dbReference>
<dbReference type="SFLD" id="SFLDF00562">
    <property type="entry name" value="HemN-like__clustered_with_heat"/>
    <property type="match status" value="1"/>
</dbReference>
<dbReference type="RefSeq" id="WP_069974112.1">
    <property type="nucleotide sequence ID" value="NZ_CP017269.1"/>
</dbReference>
<dbReference type="SFLD" id="SFLDS00029">
    <property type="entry name" value="Radical_SAM"/>
    <property type="match status" value="1"/>
</dbReference>
<dbReference type="SUPFAM" id="SSF102114">
    <property type="entry name" value="Radical SAM enzymes"/>
    <property type="match status" value="1"/>
</dbReference>
<feature type="domain" description="Radical SAM core" evidence="4">
    <location>
        <begin position="1"/>
        <end position="234"/>
    </location>
</feature>
<dbReference type="Pfam" id="PF06969">
    <property type="entry name" value="HemN_C"/>
    <property type="match status" value="1"/>
</dbReference>
<dbReference type="GO" id="GO:0006779">
    <property type="term" value="P:porphyrin-containing compound biosynthetic process"/>
    <property type="evidence" value="ECO:0007669"/>
    <property type="project" value="InterPro"/>
</dbReference>